<dbReference type="Pfam" id="PF13385">
    <property type="entry name" value="Laminin_G_3"/>
    <property type="match status" value="4"/>
</dbReference>
<dbReference type="SUPFAM" id="SSF49899">
    <property type="entry name" value="Concanavalin A-like lectins/glucanases"/>
    <property type="match status" value="4"/>
</dbReference>
<dbReference type="SUPFAM" id="SSF49854">
    <property type="entry name" value="Spermadhesin, CUB domain"/>
    <property type="match status" value="1"/>
</dbReference>
<dbReference type="CDD" id="cd11304">
    <property type="entry name" value="Cadherin_repeat"/>
    <property type="match status" value="1"/>
</dbReference>
<dbReference type="InterPro" id="IPR055414">
    <property type="entry name" value="LRR_R13L4/SHOC2-like"/>
</dbReference>
<evidence type="ECO:0000313" key="15">
    <source>
        <dbReference type="Proteomes" id="UP000184474"/>
    </source>
</evidence>
<comment type="subcellular location">
    <subcellularLocation>
        <location evidence="1">Cell membrane</location>
    </subcellularLocation>
    <subcellularLocation>
        <location evidence="2">Cell projection</location>
    </subcellularLocation>
</comment>
<dbReference type="GO" id="GO:0005975">
    <property type="term" value="P:carbohydrate metabolic process"/>
    <property type="evidence" value="ECO:0007669"/>
    <property type="project" value="UniProtKB-ARBA"/>
</dbReference>
<keyword evidence="9" id="KW-0966">Cell projection</keyword>
<dbReference type="InterPro" id="IPR000859">
    <property type="entry name" value="CUB_dom"/>
</dbReference>
<proteinExistence type="predicted"/>
<dbReference type="InterPro" id="IPR015919">
    <property type="entry name" value="Cadherin-like_sf"/>
</dbReference>
<keyword evidence="7" id="KW-0472">Membrane</keyword>
<keyword evidence="6" id="KW-0677">Repeat</keyword>
<dbReference type="GO" id="GO:0005509">
    <property type="term" value="F:calcium ion binding"/>
    <property type="evidence" value="ECO:0007669"/>
    <property type="project" value="InterPro"/>
</dbReference>
<dbReference type="GO" id="GO:0004553">
    <property type="term" value="F:hydrolase activity, hydrolyzing O-glycosyl compounds"/>
    <property type="evidence" value="ECO:0007669"/>
    <property type="project" value="UniProtKB-ARBA"/>
</dbReference>
<dbReference type="STRING" id="156994.SAMN04488028_103342"/>
<dbReference type="Pfam" id="PF23598">
    <property type="entry name" value="LRR_14"/>
    <property type="match status" value="1"/>
</dbReference>
<dbReference type="GO" id="GO:0007156">
    <property type="term" value="P:homophilic cell adhesion via plasma membrane adhesion molecules"/>
    <property type="evidence" value="ECO:0007669"/>
    <property type="project" value="InterPro"/>
</dbReference>
<feature type="domain" description="Laminin G" evidence="11">
    <location>
        <begin position="794"/>
        <end position="962"/>
    </location>
</feature>
<dbReference type="CDD" id="cd00110">
    <property type="entry name" value="LamG"/>
    <property type="match status" value="1"/>
</dbReference>
<organism evidence="14 15">
    <name type="scientific">Reichenbachiella agariperforans</name>
    <dbReference type="NCBI Taxonomy" id="156994"/>
    <lineage>
        <taxon>Bacteria</taxon>
        <taxon>Pseudomonadati</taxon>
        <taxon>Bacteroidota</taxon>
        <taxon>Cytophagia</taxon>
        <taxon>Cytophagales</taxon>
        <taxon>Reichenbachiellaceae</taxon>
        <taxon>Reichenbachiella</taxon>
    </lineage>
</organism>
<dbReference type="Gene3D" id="2.60.40.2340">
    <property type="match status" value="1"/>
</dbReference>
<dbReference type="InterPro" id="IPR013320">
    <property type="entry name" value="ConA-like_dom_sf"/>
</dbReference>
<dbReference type="PROSITE" id="PS50268">
    <property type="entry name" value="CADHERIN_2"/>
    <property type="match status" value="2"/>
</dbReference>
<protein>
    <submittedName>
        <fullName evidence="14">Kelch motif-containing protein</fullName>
    </submittedName>
</protein>
<dbReference type="SMART" id="SM00560">
    <property type="entry name" value="LamGL"/>
    <property type="match status" value="2"/>
</dbReference>
<dbReference type="InterPro" id="IPR035914">
    <property type="entry name" value="Sperma_CUB_dom_sf"/>
</dbReference>
<evidence type="ECO:0000259" key="10">
    <source>
        <dbReference type="PROSITE" id="PS01180"/>
    </source>
</evidence>
<evidence type="ECO:0000259" key="13">
    <source>
        <dbReference type="PROSITE" id="PS50853"/>
    </source>
</evidence>
<dbReference type="Gene3D" id="2.60.120.290">
    <property type="entry name" value="Spermadhesin, CUB domain"/>
    <property type="match status" value="1"/>
</dbReference>
<keyword evidence="3" id="KW-1003">Cell membrane</keyword>
<dbReference type="Pfam" id="PF24681">
    <property type="entry name" value="Kelch_KLHDC2_KLHL20_DRC7"/>
    <property type="match status" value="1"/>
</dbReference>
<dbReference type="InterPro" id="IPR013783">
    <property type="entry name" value="Ig-like_fold"/>
</dbReference>
<dbReference type="SUPFAM" id="SSF69318">
    <property type="entry name" value="Integrin alpha N-terminal domain"/>
    <property type="match status" value="1"/>
</dbReference>
<dbReference type="InterPro" id="IPR015915">
    <property type="entry name" value="Kelch-typ_b-propeller"/>
</dbReference>
<dbReference type="SUPFAM" id="SSF52058">
    <property type="entry name" value="L domain-like"/>
    <property type="match status" value="1"/>
</dbReference>
<dbReference type="Gene3D" id="2.60.40.10">
    <property type="entry name" value="Immunoglobulins"/>
    <property type="match status" value="2"/>
</dbReference>
<dbReference type="Pfam" id="PF13517">
    <property type="entry name" value="FG-GAP_3"/>
    <property type="match status" value="3"/>
</dbReference>
<feature type="domain" description="CUB" evidence="10">
    <location>
        <begin position="1416"/>
        <end position="1526"/>
    </location>
</feature>
<dbReference type="Gene3D" id="3.80.10.10">
    <property type="entry name" value="Ribonuclease Inhibitor"/>
    <property type="match status" value="2"/>
</dbReference>
<evidence type="ECO:0000313" key="14">
    <source>
        <dbReference type="EMBL" id="SHK20038.1"/>
    </source>
</evidence>
<dbReference type="GO" id="GO:0042995">
    <property type="term" value="C:cell projection"/>
    <property type="evidence" value="ECO:0007669"/>
    <property type="project" value="UniProtKB-SubCell"/>
</dbReference>
<evidence type="ECO:0000259" key="11">
    <source>
        <dbReference type="PROSITE" id="PS50025"/>
    </source>
</evidence>
<dbReference type="CDD" id="cd00041">
    <property type="entry name" value="CUB"/>
    <property type="match status" value="1"/>
</dbReference>
<dbReference type="Gene3D" id="2.130.10.130">
    <property type="entry name" value="Integrin alpha, N-terminal"/>
    <property type="match status" value="1"/>
</dbReference>
<dbReference type="InterPro" id="IPR001611">
    <property type="entry name" value="Leu-rich_rpt"/>
</dbReference>
<dbReference type="InterPro" id="IPR036116">
    <property type="entry name" value="FN3_sf"/>
</dbReference>
<evidence type="ECO:0000256" key="7">
    <source>
        <dbReference type="ARBA" id="ARBA00023136"/>
    </source>
</evidence>
<evidence type="ECO:0000256" key="4">
    <source>
        <dbReference type="ARBA" id="ARBA00022614"/>
    </source>
</evidence>
<dbReference type="SUPFAM" id="SSF117281">
    <property type="entry name" value="Kelch motif"/>
    <property type="match status" value="2"/>
</dbReference>
<dbReference type="PROSITE" id="PS01180">
    <property type="entry name" value="CUB"/>
    <property type="match status" value="1"/>
</dbReference>
<name>A0A1M6QIN6_REIAG</name>
<dbReference type="PROSITE" id="PS50025">
    <property type="entry name" value="LAM_G_DOMAIN"/>
    <property type="match status" value="1"/>
</dbReference>
<evidence type="ECO:0000256" key="5">
    <source>
        <dbReference type="ARBA" id="ARBA00022729"/>
    </source>
</evidence>
<feature type="domain" description="Fibronectin type-III" evidence="13">
    <location>
        <begin position="1752"/>
        <end position="1842"/>
    </location>
</feature>
<dbReference type="EMBL" id="FRAA01000003">
    <property type="protein sequence ID" value="SHK20038.1"/>
    <property type="molecule type" value="Genomic_DNA"/>
</dbReference>
<reference evidence="15" key="1">
    <citation type="submission" date="2016-11" db="EMBL/GenBank/DDBJ databases">
        <authorList>
            <person name="Varghese N."/>
            <person name="Submissions S."/>
        </authorList>
    </citation>
    <scope>NUCLEOTIDE SEQUENCE [LARGE SCALE GENOMIC DNA]</scope>
    <source>
        <strain evidence="15">DSM 26134</strain>
    </source>
</reference>
<sequence length="2960" mass="319217">MIRINLIMMRKLELYLAMRNITKNRNLPNRRSVFTLTLLIFTLLLSEFSASAQWSTDTLSDARRILSASSVGDKVLFAGGFDGTNYSSVVDIYDSNTELWSTAALSQARGEMVAVNVGDKVLFAGGGTSSSSSVVDIYDNNTDTWSTGTLSAARTWLSGTSVGDKAFFAGGFNSAVSSVVDIYDNSTDTWSTATLSEARRYLSATSVGNKVLFAGGINASEASSVVDIYDNSTDTWSTEVLSVARSLMSATSVGDKVFFAGGLDDVGSSSVVDIYDNSTDTWSTATLSQARYFLVATSVGDKVFFAGGFNSAVSSVVDIYDNSTDTWSTTTLSEARRYLSATSVGDKVFFAGGDTGSESSNVVDIYTLEEETETATYTGAFSVETLSGLTTPQDVVFVDINNDGLKDLIVTDQIGSGASVLRVYENASSGGVFSYNELASISVNDTPVVLATGDLNQDGLVDIICGNSDNTFTLHRNTGSGSFAASQSVSYGTEVSDIEIGDIDTDGVVDIVVSSYDGEKFSVYLNNTAAEATSFGFDAAVEETGIIGAKGLALGDIDQNGVLDVVVASQDANLFRVYQNSSTDGTVSFGSTGSIAQYSVTTPHDVVLQDLNEDNYPELIATTGTGNVVTLYENVGSGSGSFIFSNRQNLLTGGTTPYALQVVDVDGDYLADLVMSNSGSDEVSIFLNEYEGSGIALGSPELYSVGTGGMGITVADLTGDGLPEIAVANEQSNTVSVLLNAGEESSESNDLIAQYLFEGDATDSSGNANDGVLGDGVTSTTFPTLTIDRDGNADAAYSFDGGDYIAVPHDEGFDWGTDVDVTAMCWFNTTSTELSALLFKEDGFNGLIVYLSDGSISLYGGEFLESNTTDLNDGTWHHVAVTLDRDQGMSIYIDGVLDASNTVATSLYDFTDTRDFLIGSAQTTGSVKNSFFVGAIDQVHVYNQSLTLSEIQNVFVMEGDETAASDRDALMALYNATDGANWTNVWDLNAEMSTWYGVGLDENGRVDSLNLAENNLTGSLPAEVGELTALRHLIIHNNQIGGVLPSELGDLEGLEILSLSINDFEGEIPAEIGALSNLYELYLNQNDLVGSIPVSLGSLSGLNKLYLYGNDLTGDIPIELGGLTSLEILDLSSNKLSGSVPAEFGNLTLLKDLRLQFNELSGELPVEIGSLTSLSTLAFHGNNITGIPDLTALSLDAFGLYVYGNSIGFGDIYANISLHEEGVNFFYSPQTIEEEEFLEVSDGQTLNLTTSESFTGTVYQWFVNGDSIPNATTNTYSFVYADGDEGVYTVKMTNEFVPELIISRANYLVSDGVNEAPSKISLSDTTVFETDAVGTIVANLSATDDPGDSHSFALIAGDGDTDNDHFSINEANQLVLEEVVDFATNEVLYIRLQATDQFDVTYSENFELQIIPDIVCQSDVLTESEGVFDDGSAEFNYENNFNCSWLIEGGEGEQVTLGFNAFDVELDYDFVRIYDGSDTSAPLLAELTGQITLPNEINSTSTSLLVVFETDGGVVATGWEAYYSIGSEVLSSINGYGEADGRGGFNASSFSDQVSTEMTIEFLLNVDQFPEAGVYSQIFQIENTNIQYIESLEGGDRNVEFYTGDGISSGASDSWLGLNPTEMGGFESNKWYHFAFVYANGTKSIYLNGSFVKDEAFEWLNAGNVSDLGVIPNFDAKIDEVRFWNIARTDIEIRDNMQTELVGNETGLVGYWPFNSYTDQGDDSSITPDLTANQKDLSFSNANAQIIGNLQAPVLSEATEVSSTGFTINWETVESATAYDLLIDDNDDFSSPEFTENFDGSTITFTATGLNQETVYYIKLTASIDDVTSEPAYGTVATLGLVSVYFPFNGNTNDESGNGFNGVLGDGTAGTMPVLTSDKFGNANQAYWFDASSDYIKTDFTPEAGDLSISVWVYWEENLNDYREILGFTSEDNSVINYLGVNAEGNIRFKEDIDVAMPVQQWTHIVVTYDGTNTSLYMNGELKATQFAEGYTFGPLTIGAFDRNGGESWNGAIDELKIYSQVIEGSTIMSLYHEGWEGLSDEVDLLSFELSDQIGVARIEKDSHEITHKIAGSADITSQTLTYILSSGASLYANDVELVSGSNTIDFTNPVSFEVIASNGFSKSQWTANVTKEVGLAAYYSFTAGSLTDGTGFGNDLILGNGVEVGYNPVTIADRYDNAGNAYMFDGVDDFMSINSGAGVSISGDLTFNVWIYVTQIDNSGPFILYSLGDVEYMDFRLTSEGLLAYSASNSENVYSEDPVRMETWTMATVARVGTTVNLYIDGELSTTGVTTQTGGFSVTSIGGSTDAVAFGGAMDDMRLYDRGLSDDEVRRIYESEKVNVQISLSANAIDENLESGHEIGSFSDENGTYSILSSGTEFTIDGFKLLANRSFNYEEQSVYPITVGYDKGSGAVIEQDFEITINNVEEVPVFSNPTFNSTIDLNIVESTDVSIEVFDPEGETLTVTVKYVNATENPESPNTQAAIVHVDGVFGYTFDATDFDQTSLSYVFVASDGISESTSDTFNIAPVLPSGAFSVSVNTGSTESDYRIVSLPFQSVSVTELFSDLVGKDKDEWRLLHYNGSSYTEYPSLKTLEAGKGYWFLNTVSFDFEVPSATVVRATENRPFEISVRQGQNQIGNPYLTNINWNEVISHNGLSGTLYTYQNGTWSSASSTLRAFEGAFYSNSDASLTEIEIPLSAVRNASARTTDAPKLMTSQGVFGSDDWSFGFNINSGNKGYYVSAVGMKPEAAIGLDRFDALPLPRFSEYLDVVFTQHGVTKDIVSPSDSYSWSFDVNSASEKQVTINWDNSTMQNSDFGMYLIDVSNQMIIDVSNKSSYTFKPIAVSTSFELIYGRKVDLKEQISTITDLMIDPYPNPFADQLVLPIATTAESSTVSVMMLDLSGRAVYQISEVGVTSGYHEYMLEAGQLTDGVLRSGTYLIQVKIQSANHQSTFNKRVVYIR</sequence>
<dbReference type="InterPro" id="IPR001791">
    <property type="entry name" value="Laminin_G"/>
</dbReference>
<gene>
    <name evidence="14" type="ORF">SAMN04488028_103342</name>
</gene>
<dbReference type="PANTHER" id="PTHR48060">
    <property type="entry name" value="DNA DAMAGE-REPAIR/TOLERATION PROTEIN DRT100"/>
    <property type="match status" value="1"/>
</dbReference>
<dbReference type="FunFam" id="3.80.10.10:FF:000383">
    <property type="entry name" value="Leucine-rich repeat receptor protein kinase EMS1"/>
    <property type="match status" value="1"/>
</dbReference>
<evidence type="ECO:0000259" key="12">
    <source>
        <dbReference type="PROSITE" id="PS50268"/>
    </source>
</evidence>
<dbReference type="InterPro" id="IPR006558">
    <property type="entry name" value="LamG-like"/>
</dbReference>
<keyword evidence="5" id="KW-0732">Signal</keyword>
<evidence type="ECO:0000256" key="9">
    <source>
        <dbReference type="ARBA" id="ARBA00023273"/>
    </source>
</evidence>
<dbReference type="InterPro" id="IPR006652">
    <property type="entry name" value="Kelch_1"/>
</dbReference>
<keyword evidence="4" id="KW-0433">Leucine-rich repeat</keyword>
<dbReference type="SUPFAM" id="SSF49265">
    <property type="entry name" value="Fibronectin type III"/>
    <property type="match status" value="1"/>
</dbReference>
<dbReference type="GO" id="GO:0005886">
    <property type="term" value="C:plasma membrane"/>
    <property type="evidence" value="ECO:0007669"/>
    <property type="project" value="UniProtKB-SubCell"/>
</dbReference>
<dbReference type="Pfam" id="PF01344">
    <property type="entry name" value="Kelch_1"/>
    <property type="match status" value="1"/>
</dbReference>
<dbReference type="Gene3D" id="2.120.10.80">
    <property type="entry name" value="Kelch-type beta propeller"/>
    <property type="match status" value="2"/>
</dbReference>
<dbReference type="PROSITE" id="PS50853">
    <property type="entry name" value="FN3"/>
    <property type="match status" value="1"/>
</dbReference>
<evidence type="ECO:0000256" key="2">
    <source>
        <dbReference type="ARBA" id="ARBA00004316"/>
    </source>
</evidence>
<dbReference type="Proteomes" id="UP000184474">
    <property type="component" value="Unassembled WGS sequence"/>
</dbReference>
<keyword evidence="15" id="KW-1185">Reference proteome</keyword>
<accession>A0A1M6QIN6</accession>
<dbReference type="InterPro" id="IPR002126">
    <property type="entry name" value="Cadherin-like_dom"/>
</dbReference>
<dbReference type="InterPro" id="IPR053211">
    <property type="entry name" value="DNA_repair-toleration"/>
</dbReference>
<feature type="domain" description="Cadherin" evidence="12">
    <location>
        <begin position="1319"/>
        <end position="1435"/>
    </location>
</feature>
<dbReference type="SUPFAM" id="SSF49313">
    <property type="entry name" value="Cadherin-like"/>
    <property type="match status" value="1"/>
</dbReference>
<dbReference type="InterPro" id="IPR013517">
    <property type="entry name" value="FG-GAP"/>
</dbReference>
<dbReference type="InterPro" id="IPR032675">
    <property type="entry name" value="LRR_dom_sf"/>
</dbReference>
<dbReference type="InterPro" id="IPR003961">
    <property type="entry name" value="FN3_dom"/>
</dbReference>
<dbReference type="SMART" id="SM00042">
    <property type="entry name" value="CUB"/>
    <property type="match status" value="1"/>
</dbReference>
<dbReference type="InterPro" id="IPR028994">
    <property type="entry name" value="Integrin_alpha_N"/>
</dbReference>
<dbReference type="FunFam" id="3.80.10.10:FF:000299">
    <property type="entry name" value="Piriformospora indica-insensitive protein 2"/>
    <property type="match status" value="1"/>
</dbReference>
<keyword evidence="8" id="KW-1015">Disulfide bond</keyword>
<evidence type="ECO:0000256" key="1">
    <source>
        <dbReference type="ARBA" id="ARBA00004236"/>
    </source>
</evidence>
<dbReference type="Gene3D" id="2.60.120.200">
    <property type="match status" value="4"/>
</dbReference>
<dbReference type="SMART" id="SM00369">
    <property type="entry name" value="LRR_TYP"/>
    <property type="match status" value="4"/>
</dbReference>
<dbReference type="PROSITE" id="PS51450">
    <property type="entry name" value="LRR"/>
    <property type="match status" value="1"/>
</dbReference>
<dbReference type="SMART" id="SM00612">
    <property type="entry name" value="Kelch"/>
    <property type="match status" value="6"/>
</dbReference>
<dbReference type="InterPro" id="IPR003591">
    <property type="entry name" value="Leu-rich_rpt_typical-subtyp"/>
</dbReference>
<dbReference type="PANTHER" id="PTHR48060:SF21">
    <property type="entry name" value="L DOMAIN-LIKE PROTEIN"/>
    <property type="match status" value="1"/>
</dbReference>
<evidence type="ECO:0000256" key="3">
    <source>
        <dbReference type="ARBA" id="ARBA00022475"/>
    </source>
</evidence>
<evidence type="ECO:0000256" key="6">
    <source>
        <dbReference type="ARBA" id="ARBA00022737"/>
    </source>
</evidence>
<feature type="domain" description="Cadherin" evidence="12">
    <location>
        <begin position="2333"/>
        <end position="2436"/>
    </location>
</feature>
<dbReference type="Pfam" id="PF00431">
    <property type="entry name" value="CUB"/>
    <property type="match status" value="1"/>
</dbReference>
<evidence type="ECO:0000256" key="8">
    <source>
        <dbReference type="ARBA" id="ARBA00023157"/>
    </source>
</evidence>